<evidence type="ECO:0000259" key="12">
    <source>
        <dbReference type="PROSITE" id="PS50109"/>
    </source>
</evidence>
<dbReference type="GO" id="GO:0016020">
    <property type="term" value="C:membrane"/>
    <property type="evidence" value="ECO:0007669"/>
    <property type="project" value="UniProtKB-SubCell"/>
</dbReference>
<dbReference type="PROSITE" id="PS50109">
    <property type="entry name" value="HIS_KIN"/>
    <property type="match status" value="1"/>
</dbReference>
<organism evidence="14 15">
    <name type="scientific">Devosia insulae DS-56</name>
    <dbReference type="NCBI Taxonomy" id="1116389"/>
    <lineage>
        <taxon>Bacteria</taxon>
        <taxon>Pseudomonadati</taxon>
        <taxon>Pseudomonadota</taxon>
        <taxon>Alphaproteobacteria</taxon>
        <taxon>Hyphomicrobiales</taxon>
        <taxon>Devosiaceae</taxon>
        <taxon>Devosia</taxon>
    </lineage>
</organism>
<dbReference type="EC" id="2.7.13.3" evidence="3"/>
<name>A0A1E5XT08_9HYPH</name>
<dbReference type="InterPro" id="IPR003661">
    <property type="entry name" value="HisK_dim/P_dom"/>
</dbReference>
<dbReference type="Gene3D" id="1.10.287.130">
    <property type="match status" value="1"/>
</dbReference>
<evidence type="ECO:0000256" key="3">
    <source>
        <dbReference type="ARBA" id="ARBA00012438"/>
    </source>
</evidence>
<dbReference type="InterPro" id="IPR050428">
    <property type="entry name" value="TCS_sensor_his_kinase"/>
</dbReference>
<dbReference type="InterPro" id="IPR036097">
    <property type="entry name" value="HisK_dim/P_sf"/>
</dbReference>
<evidence type="ECO:0000256" key="2">
    <source>
        <dbReference type="ARBA" id="ARBA00004370"/>
    </source>
</evidence>
<dbReference type="SUPFAM" id="SSF47384">
    <property type="entry name" value="Homodimeric domain of signal transducing histidine kinase"/>
    <property type="match status" value="1"/>
</dbReference>
<keyword evidence="9" id="KW-0902">Two-component regulatory system</keyword>
<keyword evidence="6 11" id="KW-0812">Transmembrane</keyword>
<keyword evidence="10 11" id="KW-0472">Membrane</keyword>
<dbReference type="OrthoDB" id="9760752at2"/>
<evidence type="ECO:0000256" key="6">
    <source>
        <dbReference type="ARBA" id="ARBA00022692"/>
    </source>
</evidence>
<evidence type="ECO:0000256" key="11">
    <source>
        <dbReference type="SAM" id="Phobius"/>
    </source>
</evidence>
<feature type="domain" description="Histidine kinase" evidence="12">
    <location>
        <begin position="179"/>
        <end position="400"/>
    </location>
</feature>
<dbReference type="RefSeq" id="WP_069909099.1">
    <property type="nucleotide sequence ID" value="NZ_LAJE02000134.1"/>
</dbReference>
<reference evidence="14 15" key="1">
    <citation type="journal article" date="2015" name="Genome Announc.">
        <title>Genome Assemblies of Three Soil-Associated Devosia species: D. insulae, D. limi, and D. soli.</title>
        <authorList>
            <person name="Hassan Y.I."/>
            <person name="Lepp D."/>
            <person name="Zhou T."/>
        </authorList>
    </citation>
    <scope>NUCLEOTIDE SEQUENCE [LARGE SCALE GENOMIC DNA]</scope>
    <source>
        <strain evidence="14 15">DS-56</strain>
    </source>
</reference>
<comment type="subcellular location">
    <subcellularLocation>
        <location evidence="2">Membrane</location>
    </subcellularLocation>
</comment>
<dbReference type="SMART" id="SM00387">
    <property type="entry name" value="HATPase_c"/>
    <property type="match status" value="1"/>
</dbReference>
<keyword evidence="5" id="KW-0808">Transferase</keyword>
<dbReference type="GO" id="GO:0000155">
    <property type="term" value="F:phosphorelay sensor kinase activity"/>
    <property type="evidence" value="ECO:0007669"/>
    <property type="project" value="InterPro"/>
</dbReference>
<dbReference type="Proteomes" id="UP000095463">
    <property type="component" value="Unassembled WGS sequence"/>
</dbReference>
<evidence type="ECO:0000313" key="14">
    <source>
        <dbReference type="EMBL" id="OEO31728.1"/>
    </source>
</evidence>
<dbReference type="SMART" id="SM00388">
    <property type="entry name" value="HisKA"/>
    <property type="match status" value="1"/>
</dbReference>
<dbReference type="PANTHER" id="PTHR45436">
    <property type="entry name" value="SENSOR HISTIDINE KINASE YKOH"/>
    <property type="match status" value="1"/>
</dbReference>
<gene>
    <name evidence="14" type="ORF">VW23_014915</name>
</gene>
<accession>A0A1E5XT08</accession>
<proteinExistence type="predicted"/>
<evidence type="ECO:0000313" key="15">
    <source>
        <dbReference type="Proteomes" id="UP000095463"/>
    </source>
</evidence>
<dbReference type="InterPro" id="IPR036890">
    <property type="entry name" value="HATPase_C_sf"/>
</dbReference>
<evidence type="ECO:0000256" key="8">
    <source>
        <dbReference type="ARBA" id="ARBA00022989"/>
    </source>
</evidence>
<evidence type="ECO:0000259" key="13">
    <source>
        <dbReference type="PROSITE" id="PS50885"/>
    </source>
</evidence>
<dbReference type="Gene3D" id="3.30.565.10">
    <property type="entry name" value="Histidine kinase-like ATPase, C-terminal domain"/>
    <property type="match status" value="1"/>
</dbReference>
<feature type="transmembrane region" description="Helical" evidence="11">
    <location>
        <begin position="16"/>
        <end position="39"/>
    </location>
</feature>
<evidence type="ECO:0000256" key="10">
    <source>
        <dbReference type="ARBA" id="ARBA00023136"/>
    </source>
</evidence>
<evidence type="ECO:0000256" key="7">
    <source>
        <dbReference type="ARBA" id="ARBA00022777"/>
    </source>
</evidence>
<dbReference type="Pfam" id="PF00672">
    <property type="entry name" value="HAMP"/>
    <property type="match status" value="1"/>
</dbReference>
<dbReference type="Gene3D" id="6.10.340.10">
    <property type="match status" value="1"/>
</dbReference>
<dbReference type="Pfam" id="PF00512">
    <property type="entry name" value="HisKA"/>
    <property type="match status" value="1"/>
</dbReference>
<keyword evidence="7" id="KW-0418">Kinase</keyword>
<keyword evidence="8 11" id="KW-1133">Transmembrane helix</keyword>
<evidence type="ECO:0000256" key="9">
    <source>
        <dbReference type="ARBA" id="ARBA00023012"/>
    </source>
</evidence>
<dbReference type="PANTHER" id="PTHR45436:SF5">
    <property type="entry name" value="SENSOR HISTIDINE KINASE TRCS"/>
    <property type="match status" value="1"/>
</dbReference>
<comment type="caution">
    <text evidence="14">The sequence shown here is derived from an EMBL/GenBank/DDBJ whole genome shotgun (WGS) entry which is preliminary data.</text>
</comment>
<keyword evidence="15" id="KW-1185">Reference proteome</keyword>
<dbReference type="SUPFAM" id="SSF158472">
    <property type="entry name" value="HAMP domain-like"/>
    <property type="match status" value="1"/>
</dbReference>
<dbReference type="InterPro" id="IPR003660">
    <property type="entry name" value="HAMP_dom"/>
</dbReference>
<feature type="domain" description="HAMP" evidence="13">
    <location>
        <begin position="118"/>
        <end position="171"/>
    </location>
</feature>
<dbReference type="InterPro" id="IPR005467">
    <property type="entry name" value="His_kinase_dom"/>
</dbReference>
<dbReference type="Pfam" id="PF02518">
    <property type="entry name" value="HATPase_c"/>
    <property type="match status" value="1"/>
</dbReference>
<comment type="catalytic activity">
    <reaction evidence="1">
        <text>ATP + protein L-histidine = ADP + protein N-phospho-L-histidine.</text>
        <dbReference type="EC" id="2.7.13.3"/>
    </reaction>
</comment>
<dbReference type="PRINTS" id="PR00344">
    <property type="entry name" value="BCTRLSENSOR"/>
</dbReference>
<feature type="transmembrane region" description="Helical" evidence="11">
    <location>
        <begin position="94"/>
        <end position="117"/>
    </location>
</feature>
<dbReference type="SMART" id="SM00304">
    <property type="entry name" value="HAMP"/>
    <property type="match status" value="1"/>
</dbReference>
<dbReference type="SUPFAM" id="SSF55874">
    <property type="entry name" value="ATPase domain of HSP90 chaperone/DNA topoisomerase II/histidine kinase"/>
    <property type="match status" value="1"/>
</dbReference>
<dbReference type="CDD" id="cd00082">
    <property type="entry name" value="HisKA"/>
    <property type="match status" value="1"/>
</dbReference>
<protein>
    <recommendedName>
        <fullName evidence="3">histidine kinase</fullName>
        <ecNumber evidence="3">2.7.13.3</ecNumber>
    </recommendedName>
</protein>
<dbReference type="EMBL" id="LAJE02000134">
    <property type="protein sequence ID" value="OEO31728.1"/>
    <property type="molecule type" value="Genomic_DNA"/>
</dbReference>
<dbReference type="PROSITE" id="PS50885">
    <property type="entry name" value="HAMP"/>
    <property type="match status" value="1"/>
</dbReference>
<evidence type="ECO:0000256" key="1">
    <source>
        <dbReference type="ARBA" id="ARBA00000085"/>
    </source>
</evidence>
<dbReference type="InterPro" id="IPR004358">
    <property type="entry name" value="Sig_transdc_His_kin-like_C"/>
</dbReference>
<dbReference type="AlphaFoldDB" id="A0A1E5XT08"/>
<sequence>MKIFGFPWTIRTRLSLLYAGAFFVAGVALIVAIYLYLGVVLDRQFSIRLVTDDAPMAQGQLGAPGELPPRELMDEAGRISVMVRQARVNTLDTMLMVSFILVGILTLIAGVIGWLVAGQALQPLRDITATARRVADRSLHERIALAGPKDEIKDLADTLDAMLERLDRSFDSQRRFVANASHELRTPLTITRTLIEVALLEAGPDDTLRQLGTTLLAVNQRHEKLTDGLLTLASSEQRAAEFHTVELGEIAGHIVTELTPIAERAGVRLGTAFVPGTIMGDAFLLERLIQNLIENAIQYNIAENGWVSVHTAMSGNGVELVVENTGPVVPAYEIPSLFEPFRRLAATERLAGATRGPITRGAGLGLSIVRSVAHTHGGEVDGTPREGGGLVVRVRFPAAT</sequence>
<dbReference type="CDD" id="cd06225">
    <property type="entry name" value="HAMP"/>
    <property type="match status" value="1"/>
</dbReference>
<keyword evidence="4" id="KW-0597">Phosphoprotein</keyword>
<evidence type="ECO:0000256" key="5">
    <source>
        <dbReference type="ARBA" id="ARBA00022679"/>
    </source>
</evidence>
<dbReference type="CDD" id="cd00075">
    <property type="entry name" value="HATPase"/>
    <property type="match status" value="1"/>
</dbReference>
<evidence type="ECO:0000256" key="4">
    <source>
        <dbReference type="ARBA" id="ARBA00022553"/>
    </source>
</evidence>
<dbReference type="InterPro" id="IPR003594">
    <property type="entry name" value="HATPase_dom"/>
</dbReference>